<dbReference type="InterPro" id="IPR013029">
    <property type="entry name" value="YchF_C"/>
</dbReference>
<dbReference type="GO" id="GO:0043023">
    <property type="term" value="F:ribosomal large subunit binding"/>
    <property type="evidence" value="ECO:0007669"/>
    <property type="project" value="UniProtKB-UniRule"/>
</dbReference>
<dbReference type="Gene3D" id="3.40.50.300">
    <property type="entry name" value="P-loop containing nucleotide triphosphate hydrolases"/>
    <property type="match status" value="1"/>
</dbReference>
<evidence type="ECO:0000313" key="10">
    <source>
        <dbReference type="Proteomes" id="UP000192813"/>
    </source>
</evidence>
<comment type="cofactor">
    <cofactor evidence="1">
        <name>Mg(2+)</name>
        <dbReference type="ChEBI" id="CHEBI:18420"/>
    </cofactor>
</comment>
<evidence type="ECO:0000256" key="6">
    <source>
        <dbReference type="HAMAP-Rule" id="MF_00944"/>
    </source>
</evidence>
<dbReference type="PRINTS" id="PR00326">
    <property type="entry name" value="GTP1OBG"/>
</dbReference>
<dbReference type="GO" id="GO:0005737">
    <property type="term" value="C:cytoplasm"/>
    <property type="evidence" value="ECO:0007669"/>
    <property type="project" value="TreeGrafter"/>
</dbReference>
<dbReference type="InterPro" id="IPR004095">
    <property type="entry name" value="TGS"/>
</dbReference>
<dbReference type="Pfam" id="PF01926">
    <property type="entry name" value="MMR_HSR1"/>
    <property type="match status" value="1"/>
</dbReference>
<proteinExistence type="inferred from homology"/>
<dbReference type="FunFam" id="3.10.20.30:FF:000001">
    <property type="entry name" value="Ribosome-binding ATPase YchF"/>
    <property type="match status" value="1"/>
</dbReference>
<dbReference type="InterPro" id="IPR027417">
    <property type="entry name" value="P-loop_NTPase"/>
</dbReference>
<dbReference type="AlphaFoldDB" id="A0A2J9PMA3"/>
<evidence type="ECO:0000256" key="2">
    <source>
        <dbReference type="ARBA" id="ARBA00022723"/>
    </source>
</evidence>
<comment type="function">
    <text evidence="6">ATPase that binds to both the 70S ribosome and the 50S ribosomal subunit in a nucleotide-independent manner.</text>
</comment>
<keyword evidence="4 6" id="KW-0067">ATP-binding</keyword>
<dbReference type="Pfam" id="PF06071">
    <property type="entry name" value="YchF-GTPase_C"/>
    <property type="match status" value="1"/>
</dbReference>
<dbReference type="CDD" id="cd04867">
    <property type="entry name" value="TGS_YchF_OLA1"/>
    <property type="match status" value="1"/>
</dbReference>
<protein>
    <recommendedName>
        <fullName evidence="6">Ribosome-binding ATPase YchF</fullName>
    </recommendedName>
</protein>
<reference evidence="10" key="1">
    <citation type="submission" date="2017-12" db="EMBL/GenBank/DDBJ databases">
        <title>FDA dAtabase for Regulatory Grade micrObial Sequences (FDA-ARGOS): Supporting development and validation of Infectious Disease Dx tests.</title>
        <authorList>
            <person name="Hoffmann M."/>
            <person name="Allard M."/>
            <person name="Evans P."/>
            <person name="Brown E."/>
            <person name="Tallon L."/>
            <person name="Sadzewicz L."/>
            <person name="Sengamalay N."/>
            <person name="Ott S."/>
            <person name="Godinez A."/>
            <person name="Nagaraj S."/>
            <person name="Vavikolanu K."/>
            <person name="Aluvathingal J."/>
            <person name="Nadendla S."/>
            <person name="Sichtig H."/>
        </authorList>
    </citation>
    <scope>NUCLEOTIDE SEQUENCE [LARGE SCALE GENOMIC DNA]</scope>
    <source>
        <strain evidence="10">FDAARGOS_249</strain>
    </source>
</reference>
<dbReference type="InterPro" id="IPR004396">
    <property type="entry name" value="ATPase_YchF/OLA1"/>
</dbReference>
<organism evidence="9 10">
    <name type="scientific">Aerococcus viridans</name>
    <dbReference type="NCBI Taxonomy" id="1377"/>
    <lineage>
        <taxon>Bacteria</taxon>
        <taxon>Bacillati</taxon>
        <taxon>Bacillota</taxon>
        <taxon>Bacilli</taxon>
        <taxon>Lactobacillales</taxon>
        <taxon>Aerococcaceae</taxon>
        <taxon>Aerococcus</taxon>
    </lineage>
</organism>
<dbReference type="Proteomes" id="UP000192813">
    <property type="component" value="Unassembled WGS sequence"/>
</dbReference>
<dbReference type="InterPro" id="IPR006073">
    <property type="entry name" value="GTP-bd"/>
</dbReference>
<dbReference type="SUPFAM" id="SSF81271">
    <property type="entry name" value="TGS-like"/>
    <property type="match status" value="1"/>
</dbReference>
<name>A0A2J9PMA3_9LACT</name>
<dbReference type="EMBL" id="NBTM02000001">
    <property type="protein sequence ID" value="PNL91468.1"/>
    <property type="molecule type" value="Genomic_DNA"/>
</dbReference>
<dbReference type="HAMAP" id="MF_00944">
    <property type="entry name" value="YchF_OLA1_ATPase"/>
    <property type="match status" value="1"/>
</dbReference>
<dbReference type="PANTHER" id="PTHR23305:SF18">
    <property type="entry name" value="OBG-TYPE G DOMAIN-CONTAINING PROTEIN"/>
    <property type="match status" value="1"/>
</dbReference>
<dbReference type="SUPFAM" id="SSF52540">
    <property type="entry name" value="P-loop containing nucleoside triphosphate hydrolases"/>
    <property type="match status" value="1"/>
</dbReference>
<dbReference type="GO" id="GO:0005525">
    <property type="term" value="F:GTP binding"/>
    <property type="evidence" value="ECO:0007669"/>
    <property type="project" value="InterPro"/>
</dbReference>
<dbReference type="InterPro" id="IPR012676">
    <property type="entry name" value="TGS-like"/>
</dbReference>
<dbReference type="FunFam" id="1.10.150.300:FF:000004">
    <property type="entry name" value="Ribosome-binding ATPase YchF"/>
    <property type="match status" value="1"/>
</dbReference>
<dbReference type="GO" id="GO:0046872">
    <property type="term" value="F:metal ion binding"/>
    <property type="evidence" value="ECO:0007669"/>
    <property type="project" value="UniProtKB-KW"/>
</dbReference>
<feature type="domain" description="TGS" evidence="8">
    <location>
        <begin position="279"/>
        <end position="362"/>
    </location>
</feature>
<dbReference type="InterPro" id="IPR023192">
    <property type="entry name" value="TGS-like_dom_sf"/>
</dbReference>
<evidence type="ECO:0000313" key="9">
    <source>
        <dbReference type="EMBL" id="PNL91468.1"/>
    </source>
</evidence>
<comment type="caution">
    <text evidence="9">The sequence shown here is derived from an EMBL/GenBank/DDBJ whole genome shotgun (WGS) entry which is preliminary data.</text>
</comment>
<evidence type="ECO:0000256" key="5">
    <source>
        <dbReference type="ARBA" id="ARBA00022842"/>
    </source>
</evidence>
<dbReference type="NCBIfam" id="TIGR00092">
    <property type="entry name" value="redox-regulated ATPase YchF"/>
    <property type="match status" value="1"/>
</dbReference>
<dbReference type="Gene3D" id="3.10.20.30">
    <property type="match status" value="1"/>
</dbReference>
<dbReference type="PROSITE" id="PS51880">
    <property type="entry name" value="TGS"/>
    <property type="match status" value="1"/>
</dbReference>
<dbReference type="InterPro" id="IPR031167">
    <property type="entry name" value="G_OBG"/>
</dbReference>
<dbReference type="RefSeq" id="WP_083068455.1">
    <property type="nucleotide sequence ID" value="NZ_CBCPHS010000025.1"/>
</dbReference>
<dbReference type="InterPro" id="IPR012675">
    <property type="entry name" value="Beta-grasp_dom_sf"/>
</dbReference>
<dbReference type="InterPro" id="IPR041706">
    <property type="entry name" value="YchF_N"/>
</dbReference>
<evidence type="ECO:0000256" key="1">
    <source>
        <dbReference type="ARBA" id="ARBA00001946"/>
    </source>
</evidence>
<evidence type="ECO:0000259" key="8">
    <source>
        <dbReference type="PROSITE" id="PS51880"/>
    </source>
</evidence>
<keyword evidence="3 6" id="KW-0547">Nucleotide-binding</keyword>
<dbReference type="PROSITE" id="PS51710">
    <property type="entry name" value="G_OBG"/>
    <property type="match status" value="1"/>
</dbReference>
<dbReference type="PANTHER" id="PTHR23305">
    <property type="entry name" value="OBG GTPASE FAMILY"/>
    <property type="match status" value="1"/>
</dbReference>
<comment type="similarity">
    <text evidence="6">Belongs to the TRAFAC class OBG-HflX-like GTPase superfamily. OBG GTPase family. YchF/OLA1 subfamily.</text>
</comment>
<evidence type="ECO:0000256" key="4">
    <source>
        <dbReference type="ARBA" id="ARBA00022840"/>
    </source>
</evidence>
<sequence length="364" mass="40213">MALTAGIVGLPNVGKSTLFNAITKSQVEAANYPFATIDPNVGVVEVPDRRLQTLTEFYVPKKTVPTTFEFTDIAGIVKGASKGEGLGNKFLANIREVDAIVHVVRCFEDGNITHVSGKVDPADDIETINLELILSDLETVNKRYEKAIKMAKSKDHDAIVEANALAKVKEVLEAGKSARTVTFTEEEQPFIDRMFLLTTKPILYVANVNEDDAATGNDYVEIVRGIASEEDAEVVIVSAQIEEELASLDDEDREMFMEDLGMEVSGLDRLIQRAYTLLGLETYFTAGEQEVRAWTFKKGMKAPQAAGVIHSDFEKGFIRAETLSYEDLLTYGSEKAAKEAGRYRSEGKDYVVKDGDILLFRFNV</sequence>
<evidence type="ECO:0000259" key="7">
    <source>
        <dbReference type="PROSITE" id="PS51710"/>
    </source>
</evidence>
<dbReference type="PIRSF" id="PIRSF006641">
    <property type="entry name" value="CHP00092"/>
    <property type="match status" value="1"/>
</dbReference>
<dbReference type="GO" id="GO:0016887">
    <property type="term" value="F:ATP hydrolysis activity"/>
    <property type="evidence" value="ECO:0007669"/>
    <property type="project" value="UniProtKB-UniRule"/>
</dbReference>
<dbReference type="CDD" id="cd01900">
    <property type="entry name" value="YchF"/>
    <property type="match status" value="1"/>
</dbReference>
<keyword evidence="2" id="KW-0479">Metal-binding</keyword>
<gene>
    <name evidence="6" type="primary">ychF</name>
    <name evidence="9" type="ORF">A6J77_004160</name>
</gene>
<evidence type="ECO:0000256" key="3">
    <source>
        <dbReference type="ARBA" id="ARBA00022741"/>
    </source>
</evidence>
<feature type="domain" description="OBG-type G" evidence="7">
    <location>
        <begin position="3"/>
        <end position="257"/>
    </location>
</feature>
<keyword evidence="5" id="KW-0460">Magnesium</keyword>
<dbReference type="Gene3D" id="1.10.150.300">
    <property type="entry name" value="TGS-like domain"/>
    <property type="match status" value="1"/>
</dbReference>
<feature type="binding site" evidence="6">
    <location>
        <begin position="12"/>
        <end position="17"/>
    </location>
    <ligand>
        <name>ATP</name>
        <dbReference type="ChEBI" id="CHEBI:30616"/>
    </ligand>
</feature>
<dbReference type="GO" id="GO:0005524">
    <property type="term" value="F:ATP binding"/>
    <property type="evidence" value="ECO:0007669"/>
    <property type="project" value="UniProtKB-UniRule"/>
</dbReference>
<accession>A0A2J9PMA3</accession>